<sequence>MSPTSGEARFLVTCASVLASPGYREDRISIRRRGETDAFALIALPHGIASMRDALAAFGWRLLGSLEYVAGPNETRGEAEPAQPAAGSAMEDLRDMVRSEILARMLALLCDSRSRHFQAVLSGGGDSRVPIGWTFRNGLGPAVAYGWVTAKGRVNNVVGVPHRDEAEDTVRQWHASGADAPSHAEPAHGILREQPPADLARLLSALRRGSAALAADGERPARECPRPARSPR</sequence>
<dbReference type="EMBL" id="KF602051">
    <property type="protein sequence ID" value="AHE40136.1"/>
    <property type="molecule type" value="Genomic_DNA"/>
</dbReference>
<gene>
    <name evidence="2" type="ORF">pFRL6_49</name>
</gene>
<protein>
    <submittedName>
        <fullName evidence="2">Uncharacterized protein</fullName>
    </submittedName>
</protein>
<feature type="compositionally biased region" description="Basic and acidic residues" evidence="1">
    <location>
        <begin position="216"/>
        <end position="226"/>
    </location>
</feature>
<accession>V9Z9N2</accession>
<evidence type="ECO:0000313" key="2">
    <source>
        <dbReference type="EMBL" id="AHE40136.1"/>
    </source>
</evidence>
<evidence type="ECO:0000256" key="1">
    <source>
        <dbReference type="SAM" id="MobiDB-lite"/>
    </source>
</evidence>
<geneLocation type="plasmid" evidence="2">
    <name>pFRL6</name>
</geneLocation>
<feature type="region of interest" description="Disordered" evidence="1">
    <location>
        <begin position="212"/>
        <end position="232"/>
    </location>
</feature>
<dbReference type="RefSeq" id="WP_024127400.1">
    <property type="nucleotide sequence ID" value="NC_023286.1"/>
</dbReference>
<name>V9Z9N2_9ACTN</name>
<proteinExistence type="predicted"/>
<organism evidence="2">
    <name type="scientific">Streptomyces sp. F12</name>
    <dbReference type="NCBI Taxonomy" id="1436084"/>
    <lineage>
        <taxon>Bacteria</taxon>
        <taxon>Bacillati</taxon>
        <taxon>Actinomycetota</taxon>
        <taxon>Actinomycetes</taxon>
        <taxon>Kitasatosporales</taxon>
        <taxon>Streptomycetaceae</taxon>
        <taxon>Streptomyces</taxon>
    </lineage>
</organism>
<dbReference type="AlphaFoldDB" id="V9Z9N2"/>
<keyword evidence="2" id="KW-0614">Plasmid</keyword>
<reference evidence="2" key="1">
    <citation type="submission" date="2013-09" db="EMBL/GenBank/DDBJ databases">
        <title>Complete nucleotide sequence of Streptomyces linear plasmid pFRL6.</title>
        <authorList>
            <person name="Chen Z."/>
            <person name="Fang P."/>
            <person name="Qin Z."/>
        </authorList>
    </citation>
    <scope>NUCLEOTIDE SEQUENCE</scope>
    <source>
        <plasmid evidence="2">pFRL6</plasmid>
    </source>
</reference>